<dbReference type="PANTHER" id="PTHR12606:SF141">
    <property type="entry name" value="GH15225P-RELATED"/>
    <property type="match status" value="1"/>
</dbReference>
<sequence length="396" mass="44973">MSSAVPGRPDSRDNRTEEQQPRKRTKTESSPGLVQRVVAWVQAWCGFNQPVDSDSPNPSVNSTPRNIKSNSHENSGTEDQAVPNLLSRIIAPLQSALPTSPAVTITSRTGFTPVVTPEPWASTLRQRIVNAVTQRTTVIKPVTPALERLLAREARIDEAVSQLQQQTTRNNFPNLPLGAEEKILQALASHAVVEAFNIPIRGSDLQTLQDGRWLNDEIVNFYLNLLVQRSQTSPAYPTLHTFNTFFYSTLQEYGYAKVRRWSRKTDIFAKDLVLIPVHLPGHWTCVVVDMHSKRINYYDSMLGSNRKGFDVIRSYLAQEYTAKKGGEFDFTGWQDCAPKDIPQQRNGYDCGVFSCTFAEYASRREPFDFTQDHMPYIRRRMMYEIITKSLLTKIDQ</sequence>
<dbReference type="FunFam" id="3.40.395.10:FF:000001">
    <property type="entry name" value="Sentrin-specific protease 1"/>
    <property type="match status" value="1"/>
</dbReference>
<comment type="similarity">
    <text evidence="1">Belongs to the peptidase C48 family.</text>
</comment>
<feature type="region of interest" description="Disordered" evidence="5">
    <location>
        <begin position="1"/>
        <end position="31"/>
    </location>
</feature>
<dbReference type="GO" id="GO:0080090">
    <property type="term" value="P:regulation of primary metabolic process"/>
    <property type="evidence" value="ECO:0007669"/>
    <property type="project" value="UniProtKB-ARBA"/>
</dbReference>
<dbReference type="InterPro" id="IPR003653">
    <property type="entry name" value="Peptidase_C48_C"/>
</dbReference>
<feature type="compositionally biased region" description="Polar residues" evidence="5">
    <location>
        <begin position="50"/>
        <end position="78"/>
    </location>
</feature>
<keyword evidence="4" id="KW-0788">Thiol protease</keyword>
<evidence type="ECO:0000256" key="4">
    <source>
        <dbReference type="ARBA" id="ARBA00022807"/>
    </source>
</evidence>
<protein>
    <recommendedName>
        <fullName evidence="6">Ubiquitin-like protease family profile domain-containing protein</fullName>
    </recommendedName>
</protein>
<dbReference type="EMBL" id="JANBPY010000325">
    <property type="protein sequence ID" value="KAJ1967516.1"/>
    <property type="molecule type" value="Genomic_DNA"/>
</dbReference>
<evidence type="ECO:0000256" key="1">
    <source>
        <dbReference type="ARBA" id="ARBA00005234"/>
    </source>
</evidence>
<name>A0A9W8ASQ6_9FUNG</name>
<evidence type="ECO:0000259" key="6">
    <source>
        <dbReference type="PROSITE" id="PS50600"/>
    </source>
</evidence>
<dbReference type="OrthoDB" id="1939479at2759"/>
<dbReference type="InterPro" id="IPR038765">
    <property type="entry name" value="Papain-like_cys_pep_sf"/>
</dbReference>
<comment type="caution">
    <text evidence="7">The sequence shown here is derived from an EMBL/GenBank/DDBJ whole genome shotgun (WGS) entry which is preliminary data.</text>
</comment>
<keyword evidence="3" id="KW-0378">Hydrolase</keyword>
<accession>A0A9W8ASQ6</accession>
<dbReference type="GO" id="GO:0005634">
    <property type="term" value="C:nucleus"/>
    <property type="evidence" value="ECO:0007669"/>
    <property type="project" value="TreeGrafter"/>
</dbReference>
<organism evidence="7 8">
    <name type="scientific">Dispira parvispora</name>
    <dbReference type="NCBI Taxonomy" id="1520584"/>
    <lineage>
        <taxon>Eukaryota</taxon>
        <taxon>Fungi</taxon>
        <taxon>Fungi incertae sedis</taxon>
        <taxon>Zoopagomycota</taxon>
        <taxon>Kickxellomycotina</taxon>
        <taxon>Dimargaritomycetes</taxon>
        <taxon>Dimargaritales</taxon>
        <taxon>Dimargaritaceae</taxon>
        <taxon>Dispira</taxon>
    </lineage>
</organism>
<proteinExistence type="inferred from homology"/>
<keyword evidence="8" id="KW-1185">Reference proteome</keyword>
<dbReference type="Proteomes" id="UP001150925">
    <property type="component" value="Unassembled WGS sequence"/>
</dbReference>
<evidence type="ECO:0000256" key="5">
    <source>
        <dbReference type="SAM" id="MobiDB-lite"/>
    </source>
</evidence>
<keyword evidence="2" id="KW-0645">Protease</keyword>
<evidence type="ECO:0000256" key="2">
    <source>
        <dbReference type="ARBA" id="ARBA00022670"/>
    </source>
</evidence>
<dbReference type="GO" id="GO:0016929">
    <property type="term" value="F:deSUMOylase activity"/>
    <property type="evidence" value="ECO:0007669"/>
    <property type="project" value="TreeGrafter"/>
</dbReference>
<feature type="region of interest" description="Disordered" evidence="5">
    <location>
        <begin position="49"/>
        <end position="79"/>
    </location>
</feature>
<feature type="domain" description="Ubiquitin-like protease family profile" evidence="6">
    <location>
        <begin position="198"/>
        <end position="361"/>
    </location>
</feature>
<evidence type="ECO:0000313" key="7">
    <source>
        <dbReference type="EMBL" id="KAJ1967516.1"/>
    </source>
</evidence>
<dbReference type="GO" id="GO:0006508">
    <property type="term" value="P:proteolysis"/>
    <property type="evidence" value="ECO:0007669"/>
    <property type="project" value="UniProtKB-KW"/>
</dbReference>
<gene>
    <name evidence="7" type="ORF">IWQ62_001811</name>
</gene>
<evidence type="ECO:0000313" key="8">
    <source>
        <dbReference type="Proteomes" id="UP001150925"/>
    </source>
</evidence>
<feature type="compositionally biased region" description="Basic and acidic residues" evidence="5">
    <location>
        <begin position="9"/>
        <end position="21"/>
    </location>
</feature>
<dbReference type="Pfam" id="PF02902">
    <property type="entry name" value="Peptidase_C48"/>
    <property type="match status" value="1"/>
</dbReference>
<evidence type="ECO:0000256" key="3">
    <source>
        <dbReference type="ARBA" id="ARBA00022801"/>
    </source>
</evidence>
<reference evidence="7" key="1">
    <citation type="submission" date="2022-07" db="EMBL/GenBank/DDBJ databases">
        <title>Phylogenomic reconstructions and comparative analyses of Kickxellomycotina fungi.</title>
        <authorList>
            <person name="Reynolds N.K."/>
            <person name="Stajich J.E."/>
            <person name="Barry K."/>
            <person name="Grigoriev I.V."/>
            <person name="Crous P."/>
            <person name="Smith M.E."/>
        </authorList>
    </citation>
    <scope>NUCLEOTIDE SEQUENCE</scope>
    <source>
        <strain evidence="7">RSA 1196</strain>
    </source>
</reference>
<dbReference type="GO" id="GO:0016926">
    <property type="term" value="P:protein desumoylation"/>
    <property type="evidence" value="ECO:0007669"/>
    <property type="project" value="TreeGrafter"/>
</dbReference>
<dbReference type="PANTHER" id="PTHR12606">
    <property type="entry name" value="SENTRIN/SUMO-SPECIFIC PROTEASE"/>
    <property type="match status" value="1"/>
</dbReference>
<dbReference type="AlphaFoldDB" id="A0A9W8ASQ6"/>
<dbReference type="Gene3D" id="3.40.395.10">
    <property type="entry name" value="Adenoviral Proteinase, Chain A"/>
    <property type="match status" value="1"/>
</dbReference>
<dbReference type="GO" id="GO:0060255">
    <property type="term" value="P:regulation of macromolecule metabolic process"/>
    <property type="evidence" value="ECO:0007669"/>
    <property type="project" value="UniProtKB-ARBA"/>
</dbReference>
<dbReference type="SUPFAM" id="SSF54001">
    <property type="entry name" value="Cysteine proteinases"/>
    <property type="match status" value="1"/>
</dbReference>
<dbReference type="PROSITE" id="PS50600">
    <property type="entry name" value="ULP_PROTEASE"/>
    <property type="match status" value="1"/>
</dbReference>